<dbReference type="VEuPathDB" id="VectorBase:HLOH_052589"/>
<reference evidence="1 2" key="1">
    <citation type="journal article" date="2020" name="Cell">
        <title>Large-Scale Comparative Analyses of Tick Genomes Elucidate Their Genetic Diversity and Vector Capacities.</title>
        <authorList>
            <consortium name="Tick Genome and Microbiome Consortium (TIGMIC)"/>
            <person name="Jia N."/>
            <person name="Wang J."/>
            <person name="Shi W."/>
            <person name="Du L."/>
            <person name="Sun Y."/>
            <person name="Zhan W."/>
            <person name="Jiang J.F."/>
            <person name="Wang Q."/>
            <person name="Zhang B."/>
            <person name="Ji P."/>
            <person name="Bell-Sakyi L."/>
            <person name="Cui X.M."/>
            <person name="Yuan T.T."/>
            <person name="Jiang B.G."/>
            <person name="Yang W.F."/>
            <person name="Lam T.T."/>
            <person name="Chang Q.C."/>
            <person name="Ding S.J."/>
            <person name="Wang X.J."/>
            <person name="Zhu J.G."/>
            <person name="Ruan X.D."/>
            <person name="Zhao L."/>
            <person name="Wei J.T."/>
            <person name="Ye R.Z."/>
            <person name="Que T.C."/>
            <person name="Du C.H."/>
            <person name="Zhou Y.H."/>
            <person name="Cheng J.X."/>
            <person name="Dai P.F."/>
            <person name="Guo W.B."/>
            <person name="Han X.H."/>
            <person name="Huang E.J."/>
            <person name="Li L.F."/>
            <person name="Wei W."/>
            <person name="Gao Y.C."/>
            <person name="Liu J.Z."/>
            <person name="Shao H.Z."/>
            <person name="Wang X."/>
            <person name="Wang C.C."/>
            <person name="Yang T.C."/>
            <person name="Huo Q.B."/>
            <person name="Li W."/>
            <person name="Chen H.Y."/>
            <person name="Chen S.E."/>
            <person name="Zhou L.G."/>
            <person name="Ni X.B."/>
            <person name="Tian J.H."/>
            <person name="Sheng Y."/>
            <person name="Liu T."/>
            <person name="Pan Y.S."/>
            <person name="Xia L.Y."/>
            <person name="Li J."/>
            <person name="Zhao F."/>
            <person name="Cao W.C."/>
        </authorList>
    </citation>
    <scope>NUCLEOTIDE SEQUENCE [LARGE SCALE GENOMIC DNA]</scope>
    <source>
        <strain evidence="1">HaeL-2018</strain>
    </source>
</reference>
<sequence length="169" mass="18747">MVTSRGRNYLLTDNEHLDEDWQPGRRKKKDLATDLLNVRHTAIVKFTSPGQLGALPARSLHGGIAEKLQKIHFYSGFQLRFLEQSNQFAVDVSHTHARDHLIGLQSLAISGKATPVHAYEIIRPGQIRGVIYRAKGVTCEQLMANLTCYSCKIISARPMGANGAARITI</sequence>
<dbReference type="EMBL" id="JABSTR010000007">
    <property type="protein sequence ID" value="KAH9374758.1"/>
    <property type="molecule type" value="Genomic_DNA"/>
</dbReference>
<comment type="caution">
    <text evidence="1">The sequence shown here is derived from an EMBL/GenBank/DDBJ whole genome shotgun (WGS) entry which is preliminary data.</text>
</comment>
<gene>
    <name evidence="1" type="ORF">HPB48_011349</name>
</gene>
<organism evidence="1 2">
    <name type="scientific">Haemaphysalis longicornis</name>
    <name type="common">Bush tick</name>
    <dbReference type="NCBI Taxonomy" id="44386"/>
    <lineage>
        <taxon>Eukaryota</taxon>
        <taxon>Metazoa</taxon>
        <taxon>Ecdysozoa</taxon>
        <taxon>Arthropoda</taxon>
        <taxon>Chelicerata</taxon>
        <taxon>Arachnida</taxon>
        <taxon>Acari</taxon>
        <taxon>Parasitiformes</taxon>
        <taxon>Ixodida</taxon>
        <taxon>Ixodoidea</taxon>
        <taxon>Ixodidae</taxon>
        <taxon>Haemaphysalinae</taxon>
        <taxon>Haemaphysalis</taxon>
    </lineage>
</organism>
<evidence type="ECO:0000313" key="2">
    <source>
        <dbReference type="Proteomes" id="UP000821853"/>
    </source>
</evidence>
<dbReference type="Proteomes" id="UP000821853">
    <property type="component" value="Chromosome 5"/>
</dbReference>
<accession>A0A9J6G8P9</accession>
<proteinExistence type="predicted"/>
<keyword evidence="2" id="KW-1185">Reference proteome</keyword>
<name>A0A9J6G8P9_HAELO</name>
<evidence type="ECO:0000313" key="1">
    <source>
        <dbReference type="EMBL" id="KAH9374758.1"/>
    </source>
</evidence>
<protein>
    <submittedName>
        <fullName evidence="1">Uncharacterized protein</fullName>
    </submittedName>
</protein>
<dbReference type="AlphaFoldDB" id="A0A9J6G8P9"/>